<comment type="caution">
    <text evidence="2">The sequence shown here is derived from an EMBL/GenBank/DDBJ whole genome shotgun (WGS) entry which is preliminary data.</text>
</comment>
<evidence type="ECO:0000313" key="3">
    <source>
        <dbReference type="Proteomes" id="UP000277582"/>
    </source>
</evidence>
<keyword evidence="1" id="KW-0812">Transmembrane</keyword>
<organism evidence="2 3">
    <name type="scientific">Candidatus Methanodesulfokora washburnensis</name>
    <dbReference type="NCBI Taxonomy" id="2478471"/>
    <lineage>
        <taxon>Archaea</taxon>
        <taxon>Thermoproteota</taxon>
        <taxon>Candidatus Korarchaeia</taxon>
        <taxon>Candidatus Korarchaeia incertae sedis</taxon>
        <taxon>Candidatus Methanodesulfokora</taxon>
    </lineage>
</organism>
<keyword evidence="1" id="KW-0472">Membrane</keyword>
<protein>
    <submittedName>
        <fullName evidence="2">Uncharacterized protein</fullName>
    </submittedName>
</protein>
<dbReference type="Proteomes" id="UP000277582">
    <property type="component" value="Unassembled WGS sequence"/>
</dbReference>
<keyword evidence="1" id="KW-1133">Transmembrane helix</keyword>
<evidence type="ECO:0000313" key="2">
    <source>
        <dbReference type="EMBL" id="RSN76453.1"/>
    </source>
</evidence>
<dbReference type="RefSeq" id="WP_125670756.1">
    <property type="nucleotide sequence ID" value="NZ_RCOS01000061.1"/>
</dbReference>
<sequence length="70" mass="7678">MNQVVSQKIKMASALIMILMFGAGFALTISAVYMETIERQPIHVIISGIGALLMTIATFIAIIQQKIERV</sequence>
<evidence type="ECO:0000256" key="1">
    <source>
        <dbReference type="SAM" id="Phobius"/>
    </source>
</evidence>
<dbReference type="EMBL" id="RCOS01000061">
    <property type="protein sequence ID" value="RSN76453.1"/>
    <property type="molecule type" value="Genomic_DNA"/>
</dbReference>
<accession>A0A429GRV4</accession>
<keyword evidence="3" id="KW-1185">Reference proteome</keyword>
<gene>
    <name evidence="2" type="ORF">D6D85_04035</name>
</gene>
<feature type="transmembrane region" description="Helical" evidence="1">
    <location>
        <begin position="12"/>
        <end position="34"/>
    </location>
</feature>
<name>A0A429GRV4_9CREN</name>
<dbReference type="AlphaFoldDB" id="A0A429GRV4"/>
<proteinExistence type="predicted"/>
<feature type="transmembrane region" description="Helical" evidence="1">
    <location>
        <begin position="40"/>
        <end position="63"/>
    </location>
</feature>
<reference evidence="2 3" key="1">
    <citation type="submission" date="2018-10" db="EMBL/GenBank/DDBJ databases">
        <title>Co-occurring genomic capacity for anaerobic methane metabolism and dissimilatory sulfite reduction discovered in the Korarchaeota.</title>
        <authorList>
            <person name="Mckay L.J."/>
            <person name="Dlakic M."/>
            <person name="Fields M.W."/>
            <person name="Delmont T.O."/>
            <person name="Eren A.M."/>
            <person name="Jay Z.J."/>
            <person name="Klingelsmith K.B."/>
            <person name="Rusch D.B."/>
            <person name="Inskeep W.P."/>
        </authorList>
    </citation>
    <scope>NUCLEOTIDE SEQUENCE [LARGE SCALE GENOMIC DNA]</scope>
    <source>
        <strain evidence="2 3">MDKW</strain>
    </source>
</reference>